<evidence type="ECO:0000313" key="2">
    <source>
        <dbReference type="EMBL" id="BCU03337.1"/>
    </source>
</evidence>
<evidence type="ECO:0000256" key="1">
    <source>
        <dbReference type="SAM" id="MobiDB-lite"/>
    </source>
</evidence>
<dbReference type="EMBL" id="LC625835">
    <property type="protein sequence ID" value="BCU03337.1"/>
    <property type="molecule type" value="Genomic_DNA"/>
</dbReference>
<accession>A0A811BQH5</accession>
<reference evidence="2" key="1">
    <citation type="submission" date="2021-04" db="EMBL/GenBank/DDBJ databases">
        <title>Draft Genome Sequence of Pandoravirus japonicus, Isolated from the Sabaishi River of Niigata, Japan.</title>
        <authorList>
            <person name="Hosokawa N."/>
            <person name="Takahashi H."/>
            <person name="Aoki K."/>
            <person name="Takemura M."/>
        </authorList>
    </citation>
    <scope>NUCLEOTIDE SEQUENCE</scope>
</reference>
<organism evidence="2 3">
    <name type="scientific">Pandoravirus japonicus</name>
    <dbReference type="NCBI Taxonomy" id="2823154"/>
    <lineage>
        <taxon>Viruses</taxon>
        <taxon>Pandoravirus</taxon>
    </lineage>
</organism>
<evidence type="ECO:0000313" key="3">
    <source>
        <dbReference type="Proteomes" id="UP001253637"/>
    </source>
</evidence>
<feature type="region of interest" description="Disordered" evidence="1">
    <location>
        <begin position="103"/>
        <end position="134"/>
    </location>
</feature>
<sequence length="134" mass="14955">MEGDQHIFVSPDVAPVDAQEDAPREVPFSHCPTLALAYTASGRIFSLLFFGSQSKAPFFLAHRQGTTGPCEPTSADAKPAKPFWHFTEHLKWGATAEGQRQLAKYPQVKPRSKEEEEQHQAFGRRIMARYGAPE</sequence>
<dbReference type="Proteomes" id="UP001253637">
    <property type="component" value="Segment"/>
</dbReference>
<name>A0A811BQH5_9VIRU</name>
<protein>
    <submittedName>
        <fullName evidence="2">Uncharacterized protein</fullName>
    </submittedName>
</protein>
<proteinExistence type="predicted"/>